<dbReference type="InterPro" id="IPR036265">
    <property type="entry name" value="HIT-like_sf"/>
</dbReference>
<dbReference type="Gene3D" id="3.30.428.10">
    <property type="entry name" value="HIT-like"/>
    <property type="match status" value="2"/>
</dbReference>
<protein>
    <recommendedName>
        <fullName evidence="3">Galactose-1-phosphate uridylyltransferase</fullName>
    </recommendedName>
</protein>
<dbReference type="RefSeq" id="WP_151535141.1">
    <property type="nucleotide sequence ID" value="NZ_WBOS01000004.1"/>
</dbReference>
<dbReference type="AlphaFoldDB" id="A0A6L3VAC5"/>
<sequence length="339" mass="38423">MTITFQKKEECFNFFDNNGNAIERSTEVRFDPLTGETSRLIYDSGLVFLPPDYSEIAVQNGGAKCPFCPENLLKLTPVFPKEIIGKGRIYKGEAVGFPNLFPYSKHNGVIIFSSQHYVQLEEFTTTMISDAFSAAQDYIQKIIASDCEARFASINWNYLPEAGGSVLHPHIQVCVSDSPTNYQALLDEKTQTYKGEQDAFTDLYEIEKSLGERWIGEKGNVAWMHAFAPKGQNDFLAVFKNKYSIHDINELDWTDFAEGLQVIFQTLKDQGFASFNMALNISINEESSKQAMNARLIPRFTIGMMNTSDINYYQALHQESLTYKTPEAIALKARKHFNI</sequence>
<name>A0A6L3VAC5_9BACI</name>
<gene>
    <name evidence="1" type="ORF">F7731_12705</name>
</gene>
<keyword evidence="2" id="KW-1185">Reference proteome</keyword>
<dbReference type="SUPFAM" id="SSF54197">
    <property type="entry name" value="HIT-like"/>
    <property type="match status" value="1"/>
</dbReference>
<dbReference type="EMBL" id="WBOS01000004">
    <property type="protein sequence ID" value="KAB2336337.1"/>
    <property type="molecule type" value="Genomic_DNA"/>
</dbReference>
<evidence type="ECO:0000313" key="1">
    <source>
        <dbReference type="EMBL" id="KAB2336337.1"/>
    </source>
</evidence>
<accession>A0A6L3VAC5</accession>
<reference evidence="1 2" key="1">
    <citation type="journal article" date="2016" name="Antonie Van Leeuwenhoek">
        <title>Bacillus depressus sp. nov., isolated from soil of a sunflower field.</title>
        <authorList>
            <person name="Wei X."/>
            <person name="Xin D."/>
            <person name="Xin Y."/>
            <person name="Zhang H."/>
            <person name="Wang T."/>
            <person name="Zhang J."/>
        </authorList>
    </citation>
    <scope>NUCLEOTIDE SEQUENCE [LARGE SCALE GENOMIC DNA]</scope>
    <source>
        <strain evidence="1 2">BZ1</strain>
    </source>
</reference>
<comment type="caution">
    <text evidence="1">The sequence shown here is derived from an EMBL/GenBank/DDBJ whole genome shotgun (WGS) entry which is preliminary data.</text>
</comment>
<dbReference type="Proteomes" id="UP000481030">
    <property type="component" value="Unassembled WGS sequence"/>
</dbReference>
<proteinExistence type="predicted"/>
<organism evidence="1 2">
    <name type="scientific">Cytobacillus depressus</name>
    <dbReference type="NCBI Taxonomy" id="1602942"/>
    <lineage>
        <taxon>Bacteria</taxon>
        <taxon>Bacillati</taxon>
        <taxon>Bacillota</taxon>
        <taxon>Bacilli</taxon>
        <taxon>Bacillales</taxon>
        <taxon>Bacillaceae</taxon>
        <taxon>Cytobacillus</taxon>
    </lineage>
</organism>
<evidence type="ECO:0008006" key="3">
    <source>
        <dbReference type="Google" id="ProtNLM"/>
    </source>
</evidence>
<evidence type="ECO:0000313" key="2">
    <source>
        <dbReference type="Proteomes" id="UP000481030"/>
    </source>
</evidence>
<dbReference type="OrthoDB" id="1803128at2"/>